<reference evidence="2 3" key="1">
    <citation type="journal article" date="2019" name="Nat. Med.">
        <title>A library of human gut bacterial isolates paired with longitudinal multiomics data enables mechanistic microbiome research.</title>
        <authorList>
            <person name="Poyet M."/>
            <person name="Groussin M."/>
            <person name="Gibbons S.M."/>
            <person name="Avila-Pacheco J."/>
            <person name="Jiang X."/>
            <person name="Kearney S.M."/>
            <person name="Perrotta A.R."/>
            <person name="Berdy B."/>
            <person name="Zhao S."/>
            <person name="Lieberman T.D."/>
            <person name="Swanson P.K."/>
            <person name="Smith M."/>
            <person name="Roesemann S."/>
            <person name="Alexander J.E."/>
            <person name="Rich S.A."/>
            <person name="Livny J."/>
            <person name="Vlamakis H."/>
            <person name="Clish C."/>
            <person name="Bullock K."/>
            <person name="Deik A."/>
            <person name="Scott J."/>
            <person name="Pierce K.A."/>
            <person name="Xavier R.J."/>
            <person name="Alm E.J."/>
        </authorList>
    </citation>
    <scope>NUCLEOTIDE SEQUENCE [LARGE SCALE GENOMIC DNA]</scope>
    <source>
        <strain evidence="2 3">BIOML-A25</strain>
    </source>
</reference>
<proteinExistence type="predicted"/>
<evidence type="ECO:0000256" key="1">
    <source>
        <dbReference type="SAM" id="SignalP"/>
    </source>
</evidence>
<accession>A0A6L3J820</accession>
<dbReference type="Proteomes" id="UP000481700">
    <property type="component" value="Unassembled WGS sequence"/>
</dbReference>
<sequence length="345" mass="39268">MRTIILSFLTCLLLFCGAKAQNTTKMPPMVVVEQGSFLIGGTVTTDKQGNTYHADHGYVFYQIPTNPRPYPLVFLHGIHQASKTWESTPDGREGFQNIFLRQGFSTYNMTHPRRGNAGRSQEKALVEPVFDEQIWYTKWRIGVYPDYFEGVQFPKDKESLEQFFRQITPNTGPMDFEVETDAIAALFDKLGGAIMVAHSRGVMQTWKTIPKTENIKAVVAWEGGGFFSFPDDEPRPDIDVDEGIEYIMVSPDTFERFTRIPMLLVYGDNIPEAKSNIPELDIWRIRLRLAKLWAATVNRHGGDVTVIHLPEIGIYGNTHFPMSDLNNTKIAEIMAKWLERKGLNN</sequence>
<dbReference type="AlphaFoldDB" id="A0A6L3J820"/>
<evidence type="ECO:0000313" key="3">
    <source>
        <dbReference type="Proteomes" id="UP000481700"/>
    </source>
</evidence>
<gene>
    <name evidence="2" type="ORF">F2Z07_18190</name>
</gene>
<feature type="signal peptide" evidence="1">
    <location>
        <begin position="1"/>
        <end position="20"/>
    </location>
</feature>
<comment type="caution">
    <text evidence="2">The sequence shown here is derived from an EMBL/GenBank/DDBJ whole genome shotgun (WGS) entry which is preliminary data.</text>
</comment>
<dbReference type="SUPFAM" id="SSF53474">
    <property type="entry name" value="alpha/beta-Hydrolases"/>
    <property type="match status" value="1"/>
</dbReference>
<dbReference type="CDD" id="cd12810">
    <property type="entry name" value="Esterase_713_like-3"/>
    <property type="match status" value="1"/>
</dbReference>
<keyword evidence="2" id="KW-0378">Hydrolase</keyword>
<protein>
    <submittedName>
        <fullName evidence="2">Alpha/beta hydrolase</fullName>
    </submittedName>
</protein>
<name>A0A6L3J820_9BACT</name>
<dbReference type="InterPro" id="IPR029058">
    <property type="entry name" value="AB_hydrolase_fold"/>
</dbReference>
<dbReference type="GO" id="GO:0016787">
    <property type="term" value="F:hydrolase activity"/>
    <property type="evidence" value="ECO:0007669"/>
    <property type="project" value="UniProtKB-KW"/>
</dbReference>
<dbReference type="EMBL" id="VVZV01000023">
    <property type="protein sequence ID" value="KAA5316177.1"/>
    <property type="molecule type" value="Genomic_DNA"/>
</dbReference>
<dbReference type="RefSeq" id="WP_117543287.1">
    <property type="nucleotide sequence ID" value="NZ_JAWLQW010000002.1"/>
</dbReference>
<keyword evidence="1" id="KW-0732">Signal</keyword>
<dbReference type="Gene3D" id="3.40.50.1820">
    <property type="entry name" value="alpha/beta hydrolase"/>
    <property type="match status" value="1"/>
</dbReference>
<evidence type="ECO:0000313" key="2">
    <source>
        <dbReference type="EMBL" id="KAA5316177.1"/>
    </source>
</evidence>
<feature type="chain" id="PRO_5030158085" evidence="1">
    <location>
        <begin position="21"/>
        <end position="345"/>
    </location>
</feature>
<organism evidence="2 3">
    <name type="scientific">Phocaeicola dorei</name>
    <dbReference type="NCBI Taxonomy" id="357276"/>
    <lineage>
        <taxon>Bacteria</taxon>
        <taxon>Pseudomonadati</taxon>
        <taxon>Bacteroidota</taxon>
        <taxon>Bacteroidia</taxon>
        <taxon>Bacteroidales</taxon>
        <taxon>Bacteroidaceae</taxon>
        <taxon>Phocaeicola</taxon>
    </lineage>
</organism>